<name>F0X6N6_GROCL</name>
<accession>F0X6N6</accession>
<dbReference type="OrthoDB" id="412788at2759"/>
<dbReference type="eggNOG" id="ENOG502SMRJ">
    <property type="taxonomic scope" value="Eukaryota"/>
</dbReference>
<sequence>MARHTALLGPTTLDARPPKIIALRFVNREREENLGEEYLVRVNPKGQVPAMTGNVLEQPLTDSESISLHLAEKHYPSMLPIQHAAVIRGLLDQFHSIHGQSFSNKRPTAAMVQHNPSPVEGFLKRTDLSPEYRRALETKLLFHNENNGVAFHPDVVAKAKTDLQAIFAEIVEQRRQNGTYGRSDEWIFGSKVGPTVLDSHLLPLVLRCVDAENSELVPEELQHWATDKAKSPAWQKVMHGRPTRWDESMGRIEDMEDMRSW</sequence>
<dbReference type="AlphaFoldDB" id="F0X6N6"/>
<dbReference type="RefSeq" id="XP_014175995.1">
    <property type="nucleotide sequence ID" value="XM_014320520.1"/>
</dbReference>
<dbReference type="EMBL" id="GL629729">
    <property type="protein sequence ID" value="EFX06513.1"/>
    <property type="molecule type" value="Genomic_DNA"/>
</dbReference>
<keyword evidence="2" id="KW-1185">Reference proteome</keyword>
<dbReference type="HOGENOM" id="CLU_088985_0_0_1"/>
<dbReference type="Gene3D" id="1.20.1050.130">
    <property type="match status" value="1"/>
</dbReference>
<dbReference type="Proteomes" id="UP000007796">
    <property type="component" value="Unassembled WGS sequence"/>
</dbReference>
<evidence type="ECO:0000313" key="2">
    <source>
        <dbReference type="Proteomes" id="UP000007796"/>
    </source>
</evidence>
<proteinExistence type="predicted"/>
<dbReference type="GeneID" id="25980311"/>
<gene>
    <name evidence="1" type="ORF">CMQ_6834</name>
</gene>
<dbReference type="InParanoid" id="F0X6N6"/>
<reference evidence="1 2" key="1">
    <citation type="journal article" date="2011" name="Proc. Natl. Acad. Sci. U.S.A.">
        <title>Genome and transcriptome analyses of the mountain pine beetle-fungal symbiont Grosmannia clavigera, a lodgepole pine pathogen.</title>
        <authorList>
            <person name="DiGuistini S."/>
            <person name="Wang Y."/>
            <person name="Liao N.Y."/>
            <person name="Taylor G."/>
            <person name="Tanguay P."/>
            <person name="Feau N."/>
            <person name="Henrissat B."/>
            <person name="Chan S.K."/>
            <person name="Hesse-Orce U."/>
            <person name="Alamouti S.M."/>
            <person name="Tsui C.K.M."/>
            <person name="Docking R.T."/>
            <person name="Levasseur A."/>
            <person name="Haridas S."/>
            <person name="Robertson G."/>
            <person name="Birol I."/>
            <person name="Holt R.A."/>
            <person name="Marra M.A."/>
            <person name="Hamelin R.C."/>
            <person name="Hirst M."/>
            <person name="Jones S.J.M."/>
            <person name="Bohlmann J."/>
            <person name="Breuil C."/>
        </authorList>
    </citation>
    <scope>NUCLEOTIDE SEQUENCE [LARGE SCALE GENOMIC DNA]</scope>
    <source>
        <strain evidence="2">kw1407 / UAMH 11150</strain>
    </source>
</reference>
<protein>
    <recommendedName>
        <fullName evidence="3">GST N-terminal domain-containing protein</fullName>
    </recommendedName>
</protein>
<organism evidence="2">
    <name type="scientific">Grosmannia clavigera (strain kw1407 / UAMH 11150)</name>
    <name type="common">Blue stain fungus</name>
    <name type="synonym">Graphiocladiella clavigera</name>
    <dbReference type="NCBI Taxonomy" id="655863"/>
    <lineage>
        <taxon>Eukaryota</taxon>
        <taxon>Fungi</taxon>
        <taxon>Dikarya</taxon>
        <taxon>Ascomycota</taxon>
        <taxon>Pezizomycotina</taxon>
        <taxon>Sordariomycetes</taxon>
        <taxon>Sordariomycetidae</taxon>
        <taxon>Ophiostomatales</taxon>
        <taxon>Ophiostomataceae</taxon>
        <taxon>Leptographium</taxon>
    </lineage>
</organism>
<evidence type="ECO:0008006" key="3">
    <source>
        <dbReference type="Google" id="ProtNLM"/>
    </source>
</evidence>
<evidence type="ECO:0000313" key="1">
    <source>
        <dbReference type="EMBL" id="EFX06513.1"/>
    </source>
</evidence>